<dbReference type="Gene3D" id="3.30.70.1050">
    <property type="entry name" value="Trigger factor ribosome-binding domain"/>
    <property type="match status" value="1"/>
</dbReference>
<dbReference type="InterPro" id="IPR005215">
    <property type="entry name" value="Trig_fac"/>
</dbReference>
<name>A0ABQ5Q080_9BACT</name>
<dbReference type="SUPFAM" id="SSF109998">
    <property type="entry name" value="Triger factor/SurA peptide-binding domain-like"/>
    <property type="match status" value="1"/>
</dbReference>
<comment type="similarity">
    <text evidence="2 9">Belongs to the FKBP-type PPIase family. Tig subfamily.</text>
</comment>
<keyword evidence="9" id="KW-0131">Cell cycle</keyword>
<gene>
    <name evidence="9 13" type="primary">tig</name>
    <name evidence="13" type="ORF">GETHED_23920</name>
</gene>
<sequence length="560" mass="61722">MSATLHHQSPTRKAVEVTVPAAEVSATFNEVVAKIAPKVRIPGFRPGKAPRPVLMQRYAREIQSDVAQQLVEKHFWKAAQEAGAMPISHPSLEKLDLKEGADAVFRAQFDVAPEVVLPDYKTMVLTKKKRAIDEATVAEHLEGLRQRATKLLPIEDGAVAQDLVVTCDIRVKPQGLKAQTYQDQVLKIDGTRPFDAQLLGMKIDEKKAFNLTHPADDTNQVLAGKTLAYEVQVKDIRRQEVPVLGDDFAKDMGTFENLEALKTAVQKDLEEAADRDAVARLHATMLDTLLDAAPFEVPRSMVALQLDDYCQEFAQHVARQGMDPKKVNWQAYRQYRMNDAERAVRSGYLLQAIGNTEAIEVPEADIDAEIRTFMAENQVQQPFEAFKAELERRGNTTEIKGRLRTDRIFTHLLATATVTEELLDKAAFEALVELERKREAGIPVNRFDAGGLEGGDLEGQEGGEPAAVAPAGHVHGPDCDHDHDHEAEAKPAKKAPKAKPEAEPAKDAVKKAEPVAEEKPKKAAAKKEEPAAEKPKKAPAKKEEPAAEEKPKAKKPAAKK</sequence>
<comment type="subcellular location">
    <subcellularLocation>
        <location evidence="9">Cytoplasm</location>
    </subcellularLocation>
    <text evidence="9">About half TF is bound to the ribosome near the polypeptide exit tunnel while the other half is free in the cytoplasm.</text>
</comment>
<proteinExistence type="inferred from homology"/>
<comment type="function">
    <text evidence="9">Involved in protein export. Acts as a chaperone by maintaining the newly synthesized protein in an open conformation. Functions as a peptidyl-prolyl cis-trans isomerase.</text>
</comment>
<feature type="compositionally biased region" description="Basic and acidic residues" evidence="10">
    <location>
        <begin position="498"/>
        <end position="551"/>
    </location>
</feature>
<evidence type="ECO:0000256" key="5">
    <source>
        <dbReference type="ARBA" id="ARBA00023110"/>
    </source>
</evidence>
<evidence type="ECO:0000313" key="14">
    <source>
        <dbReference type="Proteomes" id="UP001165044"/>
    </source>
</evidence>
<comment type="caution">
    <text evidence="13">The sequence shown here is derived from an EMBL/GenBank/DDBJ whole genome shotgun (WGS) entry which is preliminary data.</text>
</comment>
<evidence type="ECO:0000256" key="7">
    <source>
        <dbReference type="ARBA" id="ARBA00023235"/>
    </source>
</evidence>
<dbReference type="Proteomes" id="UP001165044">
    <property type="component" value="Unassembled WGS sequence"/>
</dbReference>
<feature type="domain" description="Trigger factor C-terminal" evidence="12">
    <location>
        <begin position="258"/>
        <end position="413"/>
    </location>
</feature>
<dbReference type="InterPro" id="IPR036611">
    <property type="entry name" value="Trigger_fac_ribosome-bd_sf"/>
</dbReference>
<evidence type="ECO:0000256" key="6">
    <source>
        <dbReference type="ARBA" id="ARBA00023186"/>
    </source>
</evidence>
<dbReference type="Gene3D" id="1.10.3120.10">
    <property type="entry name" value="Trigger factor, C-terminal domain"/>
    <property type="match status" value="1"/>
</dbReference>
<evidence type="ECO:0000256" key="1">
    <source>
        <dbReference type="ARBA" id="ARBA00000971"/>
    </source>
</evidence>
<keyword evidence="6 9" id="KW-0143">Chaperone</keyword>
<dbReference type="SUPFAM" id="SSF54534">
    <property type="entry name" value="FKBP-like"/>
    <property type="match status" value="1"/>
</dbReference>
<evidence type="ECO:0000259" key="11">
    <source>
        <dbReference type="Pfam" id="PF05697"/>
    </source>
</evidence>
<dbReference type="Pfam" id="PF05697">
    <property type="entry name" value="Trigger_N"/>
    <property type="match status" value="1"/>
</dbReference>
<dbReference type="NCBIfam" id="TIGR00115">
    <property type="entry name" value="tig"/>
    <property type="match status" value="1"/>
</dbReference>
<protein>
    <recommendedName>
        <fullName evidence="4 9">Trigger factor</fullName>
        <shortName evidence="9">TF</shortName>
        <ecNumber evidence="3 9">5.2.1.8</ecNumber>
    </recommendedName>
    <alternativeName>
        <fullName evidence="8 9">PPIase</fullName>
    </alternativeName>
</protein>
<dbReference type="RefSeq" id="WP_285609652.1">
    <property type="nucleotide sequence ID" value="NZ_BSDC01000003.1"/>
</dbReference>
<dbReference type="InterPro" id="IPR027304">
    <property type="entry name" value="Trigger_fact/SurA_dom_sf"/>
</dbReference>
<evidence type="ECO:0000256" key="9">
    <source>
        <dbReference type="HAMAP-Rule" id="MF_00303"/>
    </source>
</evidence>
<dbReference type="InterPro" id="IPR046357">
    <property type="entry name" value="PPIase_dom_sf"/>
</dbReference>
<keyword evidence="9" id="KW-0132">Cell division</keyword>
<evidence type="ECO:0000256" key="2">
    <source>
        <dbReference type="ARBA" id="ARBA00005464"/>
    </source>
</evidence>
<accession>A0ABQ5Q080</accession>
<feature type="compositionally biased region" description="Low complexity" evidence="10">
    <location>
        <begin position="463"/>
        <end position="474"/>
    </location>
</feature>
<evidence type="ECO:0000256" key="10">
    <source>
        <dbReference type="SAM" id="MobiDB-lite"/>
    </source>
</evidence>
<reference evidence="13" key="1">
    <citation type="journal article" date="2023" name="Antonie Van Leeuwenhoek">
        <title>Mesoterricola silvestris gen. nov., sp. nov., Mesoterricola sediminis sp. nov., Geothrix oryzae sp. nov., Geothrix edaphica sp. nov., Geothrix rubra sp. nov., and Geothrix limicola sp. nov., six novel members of Acidobacteriota isolated from soils.</title>
        <authorList>
            <person name="Itoh H."/>
            <person name="Sugisawa Y."/>
            <person name="Mise K."/>
            <person name="Xu Z."/>
            <person name="Kuniyasu M."/>
            <person name="Ushijima N."/>
            <person name="Kawano K."/>
            <person name="Kobayashi E."/>
            <person name="Shiratori Y."/>
            <person name="Masuda Y."/>
            <person name="Senoo K."/>
        </authorList>
    </citation>
    <scope>NUCLEOTIDE SEQUENCE</scope>
    <source>
        <strain evidence="13">Red802</strain>
    </source>
</reference>
<evidence type="ECO:0000259" key="12">
    <source>
        <dbReference type="Pfam" id="PF05698"/>
    </source>
</evidence>
<feature type="region of interest" description="Disordered" evidence="10">
    <location>
        <begin position="445"/>
        <end position="560"/>
    </location>
</feature>
<dbReference type="PANTHER" id="PTHR30560">
    <property type="entry name" value="TRIGGER FACTOR CHAPERONE AND PEPTIDYL-PROLYL CIS/TRANS ISOMERASE"/>
    <property type="match status" value="1"/>
</dbReference>
<evidence type="ECO:0000313" key="13">
    <source>
        <dbReference type="EMBL" id="GLH68028.1"/>
    </source>
</evidence>
<evidence type="ECO:0000256" key="8">
    <source>
        <dbReference type="ARBA" id="ARBA00029986"/>
    </source>
</evidence>
<dbReference type="InterPro" id="IPR008881">
    <property type="entry name" value="Trigger_fac_ribosome-bd_bac"/>
</dbReference>
<dbReference type="InterPro" id="IPR037041">
    <property type="entry name" value="Trigger_fac_C_sf"/>
</dbReference>
<comment type="domain">
    <text evidence="9">Consists of 3 domains; the N-terminus binds the ribosome, the middle domain has PPIase activity, while the C-terminus has intrinsic chaperone activity on its own.</text>
</comment>
<keyword evidence="7 9" id="KW-0413">Isomerase</keyword>
<keyword evidence="9" id="KW-0963">Cytoplasm</keyword>
<dbReference type="Gene3D" id="3.10.50.40">
    <property type="match status" value="1"/>
</dbReference>
<evidence type="ECO:0000256" key="4">
    <source>
        <dbReference type="ARBA" id="ARBA00016902"/>
    </source>
</evidence>
<dbReference type="EMBL" id="BSDC01000003">
    <property type="protein sequence ID" value="GLH68028.1"/>
    <property type="molecule type" value="Genomic_DNA"/>
</dbReference>
<dbReference type="Pfam" id="PF05698">
    <property type="entry name" value="Trigger_C"/>
    <property type="match status" value="1"/>
</dbReference>
<dbReference type="SUPFAM" id="SSF102735">
    <property type="entry name" value="Trigger factor ribosome-binding domain"/>
    <property type="match status" value="1"/>
</dbReference>
<comment type="catalytic activity">
    <reaction evidence="1 9">
        <text>[protein]-peptidylproline (omega=180) = [protein]-peptidylproline (omega=0)</text>
        <dbReference type="Rhea" id="RHEA:16237"/>
        <dbReference type="Rhea" id="RHEA-COMP:10747"/>
        <dbReference type="Rhea" id="RHEA-COMP:10748"/>
        <dbReference type="ChEBI" id="CHEBI:83833"/>
        <dbReference type="ChEBI" id="CHEBI:83834"/>
        <dbReference type="EC" id="5.2.1.8"/>
    </reaction>
</comment>
<dbReference type="PANTHER" id="PTHR30560:SF3">
    <property type="entry name" value="TRIGGER FACTOR-LIKE PROTEIN TIG, CHLOROPLASTIC"/>
    <property type="match status" value="1"/>
</dbReference>
<feature type="domain" description="Trigger factor ribosome-binding bacterial" evidence="11">
    <location>
        <begin position="1"/>
        <end position="143"/>
    </location>
</feature>
<evidence type="ECO:0000256" key="3">
    <source>
        <dbReference type="ARBA" id="ARBA00013194"/>
    </source>
</evidence>
<keyword evidence="5 9" id="KW-0697">Rotamase</keyword>
<dbReference type="EC" id="5.2.1.8" evidence="3 9"/>
<dbReference type="InterPro" id="IPR008880">
    <property type="entry name" value="Trigger_fac_C"/>
</dbReference>
<feature type="compositionally biased region" description="Basic and acidic residues" evidence="10">
    <location>
        <begin position="475"/>
        <end position="491"/>
    </location>
</feature>
<dbReference type="HAMAP" id="MF_00303">
    <property type="entry name" value="Trigger_factor_Tig"/>
    <property type="match status" value="1"/>
</dbReference>
<organism evidence="13 14">
    <name type="scientific">Geothrix edaphica</name>
    <dbReference type="NCBI Taxonomy" id="2927976"/>
    <lineage>
        <taxon>Bacteria</taxon>
        <taxon>Pseudomonadati</taxon>
        <taxon>Acidobacteriota</taxon>
        <taxon>Holophagae</taxon>
        <taxon>Holophagales</taxon>
        <taxon>Holophagaceae</taxon>
        <taxon>Geothrix</taxon>
    </lineage>
</organism>
<keyword evidence="14" id="KW-1185">Reference proteome</keyword>